<evidence type="ECO:0000256" key="5">
    <source>
        <dbReference type="ARBA" id="ARBA00022737"/>
    </source>
</evidence>
<evidence type="ECO:0000256" key="1">
    <source>
        <dbReference type="ARBA" id="ARBA00004448"/>
    </source>
</evidence>
<evidence type="ECO:0000256" key="11">
    <source>
        <dbReference type="RuleBase" id="RU000488"/>
    </source>
</evidence>
<dbReference type="GO" id="GO:0005743">
    <property type="term" value="C:mitochondrial inner membrane"/>
    <property type="evidence" value="ECO:0007669"/>
    <property type="project" value="UniProtKB-SubCell"/>
</dbReference>
<evidence type="ECO:0000256" key="7">
    <source>
        <dbReference type="ARBA" id="ARBA00022989"/>
    </source>
</evidence>
<comment type="subcellular location">
    <subcellularLocation>
        <location evidence="1">Mitochondrion inner membrane</location>
        <topology evidence="1">Multi-pass membrane protein</topology>
    </subcellularLocation>
</comment>
<keyword evidence="3 11" id="KW-0813">Transport</keyword>
<evidence type="ECO:0000256" key="8">
    <source>
        <dbReference type="ARBA" id="ARBA00023128"/>
    </source>
</evidence>
<dbReference type="OrthoDB" id="6703404at2759"/>
<dbReference type="EMBL" id="WJQU01000001">
    <property type="protein sequence ID" value="KAJ6645675.1"/>
    <property type="molecule type" value="Genomic_DNA"/>
</dbReference>
<dbReference type="PROSITE" id="PS50920">
    <property type="entry name" value="SOLCAR"/>
    <property type="match status" value="3"/>
</dbReference>
<evidence type="ECO:0000256" key="2">
    <source>
        <dbReference type="ARBA" id="ARBA00006375"/>
    </source>
</evidence>
<dbReference type="Pfam" id="PF00153">
    <property type="entry name" value="Mito_carr"/>
    <property type="match status" value="3"/>
</dbReference>
<dbReference type="AlphaFoldDB" id="A0A9Q0N8H6"/>
<dbReference type="PANTHER" id="PTHR45928:SF1">
    <property type="entry name" value="RE38146P"/>
    <property type="match status" value="1"/>
</dbReference>
<keyword evidence="4 10" id="KW-0812">Transmembrane</keyword>
<keyword evidence="13" id="KW-1185">Reference proteome</keyword>
<organism evidence="12 13">
    <name type="scientific">Pseudolycoriella hygida</name>
    <dbReference type="NCBI Taxonomy" id="35572"/>
    <lineage>
        <taxon>Eukaryota</taxon>
        <taxon>Metazoa</taxon>
        <taxon>Ecdysozoa</taxon>
        <taxon>Arthropoda</taxon>
        <taxon>Hexapoda</taxon>
        <taxon>Insecta</taxon>
        <taxon>Pterygota</taxon>
        <taxon>Neoptera</taxon>
        <taxon>Endopterygota</taxon>
        <taxon>Diptera</taxon>
        <taxon>Nematocera</taxon>
        <taxon>Sciaroidea</taxon>
        <taxon>Sciaridae</taxon>
        <taxon>Pseudolycoriella</taxon>
    </lineage>
</organism>
<comment type="similarity">
    <text evidence="2 11">Belongs to the mitochondrial carrier (TC 2.A.29) family.</text>
</comment>
<evidence type="ECO:0000256" key="6">
    <source>
        <dbReference type="ARBA" id="ARBA00022792"/>
    </source>
</evidence>
<keyword evidence="5" id="KW-0677">Repeat</keyword>
<reference evidence="12" key="1">
    <citation type="submission" date="2022-07" db="EMBL/GenBank/DDBJ databases">
        <authorList>
            <person name="Trinca V."/>
            <person name="Uliana J.V.C."/>
            <person name="Torres T.T."/>
            <person name="Ward R.J."/>
            <person name="Monesi N."/>
        </authorList>
    </citation>
    <scope>NUCLEOTIDE SEQUENCE</scope>
    <source>
        <strain evidence="12">HSMRA1968</strain>
        <tissue evidence="12">Whole embryos</tissue>
    </source>
</reference>
<evidence type="ECO:0000256" key="4">
    <source>
        <dbReference type="ARBA" id="ARBA00022692"/>
    </source>
</evidence>
<sequence>MDFLIGGAAAMCAGVFSNPFDVIKTRQQLQGELQKNTKSKLPYRGLGQAIVSIVRAEGLKGLQKGLGSALGFQFVMNSTRLGLYETVDRFGWTRYSETQNHSPVLCVLWGGLAGIAGSAIGCPFYMIKTQIQAQSHGQFAVGYQHDHRGTVSALITTYQTQGFKGLWRGFTGIVPRTAVGSAIQLTTFTKCKDFFMEYETFKNSTFLTATAASMVSGFFLVVGMTPFDVVATRLFNQGIDSNGKGLLYRNIFDCFIKTFKIEGMRGLYKGFVANYWRAAPHTILNLTFWEQFKKWKDLYLSDEANMYFE</sequence>
<dbReference type="Gene3D" id="1.50.40.10">
    <property type="entry name" value="Mitochondrial carrier domain"/>
    <property type="match status" value="1"/>
</dbReference>
<dbReference type="SUPFAM" id="SSF103506">
    <property type="entry name" value="Mitochondrial carrier"/>
    <property type="match status" value="1"/>
</dbReference>
<comment type="caution">
    <text evidence="12">The sequence shown here is derived from an EMBL/GenBank/DDBJ whole genome shotgun (WGS) entry which is preliminary data.</text>
</comment>
<keyword evidence="7" id="KW-1133">Transmembrane helix</keyword>
<dbReference type="InterPro" id="IPR051508">
    <property type="entry name" value="Mito_Carrier_Antiporter"/>
</dbReference>
<keyword evidence="6" id="KW-0999">Mitochondrion inner membrane</keyword>
<evidence type="ECO:0000256" key="3">
    <source>
        <dbReference type="ARBA" id="ARBA00022448"/>
    </source>
</evidence>
<keyword evidence="9 10" id="KW-0472">Membrane</keyword>
<dbReference type="PANTHER" id="PTHR45928">
    <property type="entry name" value="RE38146P"/>
    <property type="match status" value="1"/>
</dbReference>
<evidence type="ECO:0000256" key="10">
    <source>
        <dbReference type="PROSITE-ProRule" id="PRU00282"/>
    </source>
</evidence>
<gene>
    <name evidence="12" type="primary">Slc25a35</name>
    <name evidence="12" type="ORF">Bhyg_00883</name>
</gene>
<feature type="repeat" description="Solcar" evidence="10">
    <location>
        <begin position="1"/>
        <end position="90"/>
    </location>
</feature>
<dbReference type="InterPro" id="IPR023395">
    <property type="entry name" value="MCP_dom_sf"/>
</dbReference>
<evidence type="ECO:0000256" key="9">
    <source>
        <dbReference type="ARBA" id="ARBA00023136"/>
    </source>
</evidence>
<keyword evidence="8" id="KW-0496">Mitochondrion</keyword>
<dbReference type="InterPro" id="IPR018108">
    <property type="entry name" value="MCP_transmembrane"/>
</dbReference>
<evidence type="ECO:0000313" key="12">
    <source>
        <dbReference type="EMBL" id="KAJ6645675.1"/>
    </source>
</evidence>
<protein>
    <submittedName>
        <fullName evidence="12">Solute carrier family 25 member 35</fullName>
    </submittedName>
</protein>
<name>A0A9Q0N8H6_9DIPT</name>
<dbReference type="Proteomes" id="UP001151699">
    <property type="component" value="Chromosome A"/>
</dbReference>
<proteinExistence type="inferred from homology"/>
<accession>A0A9Q0N8H6</accession>
<feature type="repeat" description="Solcar" evidence="10">
    <location>
        <begin position="204"/>
        <end position="295"/>
    </location>
</feature>
<evidence type="ECO:0000313" key="13">
    <source>
        <dbReference type="Proteomes" id="UP001151699"/>
    </source>
</evidence>
<feature type="repeat" description="Solcar" evidence="10">
    <location>
        <begin position="101"/>
        <end position="194"/>
    </location>
</feature>